<dbReference type="PROSITE" id="PS51257">
    <property type="entry name" value="PROKAR_LIPOPROTEIN"/>
    <property type="match status" value="1"/>
</dbReference>
<organism evidence="2 3">
    <name type="scientific">Runella rosea</name>
    <dbReference type="NCBI Taxonomy" id="2259595"/>
    <lineage>
        <taxon>Bacteria</taxon>
        <taxon>Pseudomonadati</taxon>
        <taxon>Bacteroidota</taxon>
        <taxon>Cytophagia</taxon>
        <taxon>Cytophagales</taxon>
        <taxon>Spirosomataceae</taxon>
        <taxon>Runella</taxon>
    </lineage>
</organism>
<dbReference type="Pfam" id="PF22494">
    <property type="entry name" value="choice_anch_I"/>
    <property type="match status" value="1"/>
</dbReference>
<dbReference type="OrthoDB" id="9803927at2"/>
<name>A0A344TIC8_9BACT</name>
<dbReference type="RefSeq" id="WP_114067182.1">
    <property type="nucleotide sequence ID" value="NZ_CP030850.1"/>
</dbReference>
<gene>
    <name evidence="2" type="ORF">DR864_11885</name>
</gene>
<evidence type="ECO:0000259" key="1">
    <source>
        <dbReference type="Pfam" id="PF22494"/>
    </source>
</evidence>
<dbReference type="EMBL" id="CP030850">
    <property type="protein sequence ID" value="AXE18399.1"/>
    <property type="molecule type" value="Genomic_DNA"/>
</dbReference>
<feature type="domain" description="Choice-of-anchor I" evidence="1">
    <location>
        <begin position="41"/>
        <end position="500"/>
    </location>
</feature>
<dbReference type="AlphaFoldDB" id="A0A344TIC8"/>
<accession>A0A344TIC8</accession>
<dbReference type="InterPro" id="IPR011048">
    <property type="entry name" value="Haem_d1_sf"/>
</dbReference>
<dbReference type="PANTHER" id="PTHR46928:SF1">
    <property type="entry name" value="MESENCHYME-SPECIFIC CELL SURFACE GLYCOPROTEIN"/>
    <property type="match status" value="1"/>
</dbReference>
<dbReference type="InterPro" id="IPR052956">
    <property type="entry name" value="Mesenchyme-surface_protein"/>
</dbReference>
<dbReference type="NCBIfam" id="NF038117">
    <property type="entry name" value="choice_anch_I"/>
    <property type="match status" value="1"/>
</dbReference>
<dbReference type="InterPro" id="IPR015943">
    <property type="entry name" value="WD40/YVTN_repeat-like_dom_sf"/>
</dbReference>
<dbReference type="Proteomes" id="UP000251993">
    <property type="component" value="Chromosome"/>
</dbReference>
<dbReference type="KEGG" id="run:DR864_11885"/>
<evidence type="ECO:0000313" key="2">
    <source>
        <dbReference type="EMBL" id="AXE18399.1"/>
    </source>
</evidence>
<dbReference type="SUPFAM" id="SSF51004">
    <property type="entry name" value="C-terminal (heme d1) domain of cytochrome cd1-nitrite reductase"/>
    <property type="match status" value="1"/>
</dbReference>
<keyword evidence="3" id="KW-1185">Reference proteome</keyword>
<dbReference type="Gene3D" id="2.130.10.10">
    <property type="entry name" value="YVTN repeat-like/Quinoprotein amine dehydrogenase"/>
    <property type="match status" value="1"/>
</dbReference>
<dbReference type="InterPro" id="IPR055188">
    <property type="entry name" value="Choice_anch_I"/>
</dbReference>
<evidence type="ECO:0000313" key="3">
    <source>
        <dbReference type="Proteomes" id="UP000251993"/>
    </source>
</evidence>
<sequence>MQKILLSLSLLFVIISCDDHRLDPANENPPTFAEIGSIDIGDIGAAEISAYDPVTGRLFVVNNNVTGNNPINKIDVIDFSNPAAMKVIGSISMAPYGGAVNSVSVYKGQLAAAIESLNKQENGKVVIFNTVDYKEVKVIPVGALPDMITYSPDGRFILTANEGEPNDAYTVDPAGTVSILSVDNNYSVVTLGFASFAPQLAALTAKGFRLFGPGADIVKDIEPEYITVSEDSKTAWVTLQENNAIAKINLTSKTITDIFPLGFKNYNLDENAIDVSDQDNAVAFKKWPVFGMYQPDAIAVVETGGTPYLFTANEGDAREYTGFSEIRRISANAVTLDPAVFPNAATLKQATQLGRLNITTTLGNTDGDAELEALYSLGARSFSVWNGANGNLVFDSKNDLEKRAITAGVYDDGRSDDKGVEPEGIAIGTVGGRKIAFVGMERADAVAIYDVTNPTLPIFLQMLKSGDAPEGVLFIPAQNSPVKKSLFVVSSENDGVIKVYMPQ</sequence>
<dbReference type="PANTHER" id="PTHR46928">
    <property type="entry name" value="MESENCHYME-SPECIFIC CELL SURFACE GLYCOPROTEIN"/>
    <property type="match status" value="1"/>
</dbReference>
<protein>
    <submittedName>
        <fullName evidence="2">Alkaline phosphatase</fullName>
    </submittedName>
</protein>
<proteinExistence type="predicted"/>
<reference evidence="2 3" key="1">
    <citation type="submission" date="2018-07" db="EMBL/GenBank/DDBJ databases">
        <title>Genome sequencing of Runella.</title>
        <authorList>
            <person name="Baek M.-G."/>
            <person name="Yi H."/>
        </authorList>
    </citation>
    <scope>NUCLEOTIDE SEQUENCE [LARGE SCALE GENOMIC DNA]</scope>
    <source>
        <strain evidence="2 3">HYN0085</strain>
    </source>
</reference>